<feature type="domain" description="DRTGG" evidence="1">
    <location>
        <begin position="3"/>
        <end position="99"/>
    </location>
</feature>
<proteinExistence type="predicted"/>
<dbReference type="InterPro" id="IPR028979">
    <property type="entry name" value="Ser_kin/Pase_Hpr-like_N_sf"/>
</dbReference>
<comment type="caution">
    <text evidence="2">The sequence shown here is derived from an EMBL/GenBank/DDBJ whole genome shotgun (WGS) entry which is preliminary data.</text>
</comment>
<evidence type="ECO:0000259" key="1">
    <source>
        <dbReference type="Pfam" id="PF07085"/>
    </source>
</evidence>
<gene>
    <name evidence="2" type="ORF">ADM99_01080</name>
</gene>
<dbReference type="Gene3D" id="3.40.1390.20">
    <property type="entry name" value="HprK N-terminal domain-like"/>
    <property type="match status" value="1"/>
</dbReference>
<dbReference type="STRING" id="229920.ADM99_01080"/>
<accession>A0A0N8GMB0</accession>
<name>A0A0N8GMB0_9CHLR</name>
<evidence type="ECO:0000313" key="3">
    <source>
        <dbReference type="Proteomes" id="UP000050430"/>
    </source>
</evidence>
<dbReference type="InterPro" id="IPR010766">
    <property type="entry name" value="DRTGG"/>
</dbReference>
<reference evidence="2 3" key="1">
    <citation type="submission" date="2015-07" db="EMBL/GenBank/DDBJ databases">
        <title>Genome sequence of Leptolinea tardivitalis DSM 16556.</title>
        <authorList>
            <person name="Hemp J."/>
            <person name="Ward L.M."/>
            <person name="Pace L.A."/>
            <person name="Fischer W.W."/>
        </authorList>
    </citation>
    <scope>NUCLEOTIDE SEQUENCE [LARGE SCALE GENOMIC DNA]</scope>
    <source>
        <strain evidence="2 3">YMTK-2</strain>
    </source>
</reference>
<dbReference type="EMBL" id="LGCK01000002">
    <property type="protein sequence ID" value="KPL74794.1"/>
    <property type="molecule type" value="Genomic_DNA"/>
</dbReference>
<dbReference type="SUPFAM" id="SSF75138">
    <property type="entry name" value="HprK N-terminal domain-like"/>
    <property type="match status" value="1"/>
</dbReference>
<dbReference type="AlphaFoldDB" id="A0A0N8GMB0"/>
<evidence type="ECO:0000313" key="2">
    <source>
        <dbReference type="EMBL" id="KPL74794.1"/>
    </source>
</evidence>
<protein>
    <recommendedName>
        <fullName evidence="1">DRTGG domain-containing protein</fullName>
    </recommendedName>
</protein>
<keyword evidence="3" id="KW-1185">Reference proteome</keyword>
<organism evidence="2 3">
    <name type="scientific">Leptolinea tardivitalis</name>
    <dbReference type="NCBI Taxonomy" id="229920"/>
    <lineage>
        <taxon>Bacteria</taxon>
        <taxon>Bacillati</taxon>
        <taxon>Chloroflexota</taxon>
        <taxon>Anaerolineae</taxon>
        <taxon>Anaerolineales</taxon>
        <taxon>Anaerolineaceae</taxon>
        <taxon>Leptolinea</taxon>
    </lineage>
</organism>
<sequence>MIKTVEGTLINPDADLSKEIKGGCGADLMSDVLASIQPEAVLLTGLCNPQVVRTAQMADVSAIVLVRGKLPPQETIDLANNERIPLITSPYGMFELCGRLYQNGLKSFESSVADGDCSCEQFS</sequence>
<dbReference type="Pfam" id="PF07085">
    <property type="entry name" value="DRTGG"/>
    <property type="match status" value="1"/>
</dbReference>
<dbReference type="Proteomes" id="UP000050430">
    <property type="component" value="Unassembled WGS sequence"/>
</dbReference>